<dbReference type="RefSeq" id="WP_358360886.1">
    <property type="nucleotide sequence ID" value="NZ_JBEZFP010000109.1"/>
</dbReference>
<dbReference type="Proteomes" id="UP001551482">
    <property type="component" value="Unassembled WGS sequence"/>
</dbReference>
<feature type="compositionally biased region" description="Basic and acidic residues" evidence="1">
    <location>
        <begin position="141"/>
        <end position="153"/>
    </location>
</feature>
<comment type="caution">
    <text evidence="3">The sequence shown here is derived from an EMBL/GenBank/DDBJ whole genome shotgun (WGS) entry which is preliminary data.</text>
</comment>
<accession>A0ABV3DQQ0</accession>
<dbReference type="EMBL" id="JBEZFP010000109">
    <property type="protein sequence ID" value="MEU8138074.1"/>
    <property type="molecule type" value="Genomic_DNA"/>
</dbReference>
<dbReference type="Pfam" id="PF01814">
    <property type="entry name" value="Hemerythrin"/>
    <property type="match status" value="1"/>
</dbReference>
<keyword evidence="4" id="KW-1185">Reference proteome</keyword>
<evidence type="ECO:0000313" key="3">
    <source>
        <dbReference type="EMBL" id="MEU8138074.1"/>
    </source>
</evidence>
<protein>
    <submittedName>
        <fullName evidence="3">Hemerythrin domain-containing protein</fullName>
    </submittedName>
</protein>
<organism evidence="3 4">
    <name type="scientific">Streptodolium elevatio</name>
    <dbReference type="NCBI Taxonomy" id="3157996"/>
    <lineage>
        <taxon>Bacteria</taxon>
        <taxon>Bacillati</taxon>
        <taxon>Actinomycetota</taxon>
        <taxon>Actinomycetes</taxon>
        <taxon>Kitasatosporales</taxon>
        <taxon>Streptomycetaceae</taxon>
        <taxon>Streptodolium</taxon>
    </lineage>
</organism>
<reference evidence="3 4" key="1">
    <citation type="submission" date="2024-06" db="EMBL/GenBank/DDBJ databases">
        <title>The Natural Products Discovery Center: Release of the First 8490 Sequenced Strains for Exploring Actinobacteria Biosynthetic Diversity.</title>
        <authorList>
            <person name="Kalkreuter E."/>
            <person name="Kautsar S.A."/>
            <person name="Yang D."/>
            <person name="Bader C.D."/>
            <person name="Teijaro C.N."/>
            <person name="Fluegel L."/>
            <person name="Davis C.M."/>
            <person name="Simpson J.R."/>
            <person name="Lauterbach L."/>
            <person name="Steele A.D."/>
            <person name="Gui C."/>
            <person name="Meng S."/>
            <person name="Li G."/>
            <person name="Viehrig K."/>
            <person name="Ye F."/>
            <person name="Su P."/>
            <person name="Kiefer A.F."/>
            <person name="Nichols A."/>
            <person name="Cepeda A.J."/>
            <person name="Yan W."/>
            <person name="Fan B."/>
            <person name="Jiang Y."/>
            <person name="Adhikari A."/>
            <person name="Zheng C.-J."/>
            <person name="Schuster L."/>
            <person name="Cowan T.M."/>
            <person name="Smanski M.J."/>
            <person name="Chevrette M.G."/>
            <person name="De Carvalho L.P.S."/>
            <person name="Shen B."/>
        </authorList>
    </citation>
    <scope>NUCLEOTIDE SEQUENCE [LARGE SCALE GENOMIC DNA]</scope>
    <source>
        <strain evidence="3 4">NPDC048946</strain>
    </source>
</reference>
<evidence type="ECO:0000313" key="4">
    <source>
        <dbReference type="Proteomes" id="UP001551482"/>
    </source>
</evidence>
<feature type="region of interest" description="Disordered" evidence="1">
    <location>
        <begin position="141"/>
        <end position="163"/>
    </location>
</feature>
<proteinExistence type="predicted"/>
<dbReference type="InterPro" id="IPR012312">
    <property type="entry name" value="Hemerythrin-like"/>
</dbReference>
<evidence type="ECO:0000259" key="2">
    <source>
        <dbReference type="Pfam" id="PF01814"/>
    </source>
</evidence>
<evidence type="ECO:0000256" key="1">
    <source>
        <dbReference type="SAM" id="MobiDB-lite"/>
    </source>
</evidence>
<feature type="domain" description="Hemerythrin-like" evidence="2">
    <location>
        <begin position="6"/>
        <end position="100"/>
    </location>
</feature>
<sequence>MNAFPQLIEENDRLRALIARWRATPQSVAELLPAAAEVLRATAAAKEQELYPAVLRHDPRRADRVDEAVRTNQQVEAFLSAALQSGPEGRGFLDDAYEAAAAADGLLLHERRDLLPALEGDDVPETELDRVVGRLRTARSDYLNDHRADRSHDAPAGSDDLGH</sequence>
<gene>
    <name evidence="3" type="ORF">AB0C36_31770</name>
</gene>
<name>A0ABV3DQQ0_9ACTN</name>